<feature type="non-terminal residue" evidence="2">
    <location>
        <position position="1"/>
    </location>
</feature>
<evidence type="ECO:0000256" key="1">
    <source>
        <dbReference type="SAM" id="MobiDB-lite"/>
    </source>
</evidence>
<dbReference type="AlphaFoldDB" id="A0AAV9QX23"/>
<protein>
    <submittedName>
        <fullName evidence="2">Uncharacterized protein</fullName>
    </submittedName>
</protein>
<comment type="caution">
    <text evidence="2">The sequence shown here is derived from an EMBL/GenBank/DDBJ whole genome shotgun (WGS) entry which is preliminary data.</text>
</comment>
<dbReference type="Proteomes" id="UP001311232">
    <property type="component" value="Unassembled WGS sequence"/>
</dbReference>
<dbReference type="EMBL" id="JAHHUM010002851">
    <property type="protein sequence ID" value="KAK5600662.1"/>
    <property type="molecule type" value="Genomic_DNA"/>
</dbReference>
<name>A0AAV9QX23_9TELE</name>
<gene>
    <name evidence="2" type="ORF">CRENBAI_013316</name>
</gene>
<feature type="region of interest" description="Disordered" evidence="1">
    <location>
        <begin position="56"/>
        <end position="94"/>
    </location>
</feature>
<keyword evidence="3" id="KW-1185">Reference proteome</keyword>
<evidence type="ECO:0000313" key="3">
    <source>
        <dbReference type="Proteomes" id="UP001311232"/>
    </source>
</evidence>
<organism evidence="2 3">
    <name type="scientific">Crenichthys baileyi</name>
    <name type="common">White River springfish</name>
    <dbReference type="NCBI Taxonomy" id="28760"/>
    <lineage>
        <taxon>Eukaryota</taxon>
        <taxon>Metazoa</taxon>
        <taxon>Chordata</taxon>
        <taxon>Craniata</taxon>
        <taxon>Vertebrata</taxon>
        <taxon>Euteleostomi</taxon>
        <taxon>Actinopterygii</taxon>
        <taxon>Neopterygii</taxon>
        <taxon>Teleostei</taxon>
        <taxon>Neoteleostei</taxon>
        <taxon>Acanthomorphata</taxon>
        <taxon>Ovalentaria</taxon>
        <taxon>Atherinomorphae</taxon>
        <taxon>Cyprinodontiformes</taxon>
        <taxon>Goodeidae</taxon>
        <taxon>Crenichthys</taxon>
    </lineage>
</organism>
<sequence>VPIPHRGNQPPVPGGGQSQTENNHPNTQHHPNCNDSPEGNIIQFSSTITAQPIQIPVTPHPRRGHNTATPHAAVPPPSSTATPIPPPSDTTASRAAHCEARPTIRPAPAAPPSQSMRGKHAPAGFPGRTGQLLQVKHNRPAAPVQAQDMLHRPTHLTAILRWKHLWNSAP</sequence>
<feature type="compositionally biased region" description="Polar residues" evidence="1">
    <location>
        <begin position="18"/>
        <end position="40"/>
    </location>
</feature>
<proteinExistence type="predicted"/>
<feature type="region of interest" description="Disordered" evidence="1">
    <location>
        <begin position="1"/>
        <end position="40"/>
    </location>
</feature>
<reference evidence="2 3" key="1">
    <citation type="submission" date="2021-06" db="EMBL/GenBank/DDBJ databases">
        <authorList>
            <person name="Palmer J.M."/>
        </authorList>
    </citation>
    <scope>NUCLEOTIDE SEQUENCE [LARGE SCALE GENOMIC DNA]</scope>
    <source>
        <strain evidence="2 3">MEX-2019</strain>
        <tissue evidence="2">Muscle</tissue>
    </source>
</reference>
<feature type="compositionally biased region" description="Pro residues" evidence="1">
    <location>
        <begin position="73"/>
        <end position="88"/>
    </location>
</feature>
<evidence type="ECO:0000313" key="2">
    <source>
        <dbReference type="EMBL" id="KAK5600662.1"/>
    </source>
</evidence>
<accession>A0AAV9QX23</accession>